<sequence length="199" mass="22448">MGCSAKDYVLLILKRFLEVQQTRVSLVKELDSALAASQPAESSNGEESLTEETFENSSNGTKHAEIQVTHSATEPNGSCRHEYKGPEVDINEYMKQVVAICTSGLLEIKDETKLLAQMLDSDLKRPEVGNMITQIESLENEKLTEFIKRDLIQRKSLLEQRDYSETISAHRDRIASLETSIGERMEEIQAEILDLNQCQ</sequence>
<evidence type="ECO:0000313" key="2">
    <source>
        <dbReference type="EMBL" id="CAH7666064.1"/>
    </source>
</evidence>
<proteinExistence type="predicted"/>
<organism evidence="2 3">
    <name type="scientific">Phakopsora pachyrhizi</name>
    <name type="common">Asian soybean rust disease fungus</name>
    <dbReference type="NCBI Taxonomy" id="170000"/>
    <lineage>
        <taxon>Eukaryota</taxon>
        <taxon>Fungi</taxon>
        <taxon>Dikarya</taxon>
        <taxon>Basidiomycota</taxon>
        <taxon>Pucciniomycotina</taxon>
        <taxon>Pucciniomycetes</taxon>
        <taxon>Pucciniales</taxon>
        <taxon>Phakopsoraceae</taxon>
        <taxon>Phakopsora</taxon>
    </lineage>
</organism>
<gene>
    <name evidence="2" type="ORF">PPACK8108_LOCUS381</name>
</gene>
<keyword evidence="3" id="KW-1185">Reference proteome</keyword>
<comment type="caution">
    <text evidence="2">The sequence shown here is derived from an EMBL/GenBank/DDBJ whole genome shotgun (WGS) entry which is preliminary data.</text>
</comment>
<reference evidence="2" key="1">
    <citation type="submission" date="2022-06" db="EMBL/GenBank/DDBJ databases">
        <authorList>
            <consortium name="SYNGENTA / RWTH Aachen University"/>
        </authorList>
    </citation>
    <scope>NUCLEOTIDE SEQUENCE</scope>
</reference>
<dbReference type="AlphaFoldDB" id="A0AAV0AHC4"/>
<accession>A0AAV0AHC4</accession>
<feature type="region of interest" description="Disordered" evidence="1">
    <location>
        <begin position="35"/>
        <end position="62"/>
    </location>
</feature>
<dbReference type="EMBL" id="CALTRL010000031">
    <property type="protein sequence ID" value="CAH7666064.1"/>
    <property type="molecule type" value="Genomic_DNA"/>
</dbReference>
<dbReference type="Proteomes" id="UP001153365">
    <property type="component" value="Unassembled WGS sequence"/>
</dbReference>
<evidence type="ECO:0000313" key="3">
    <source>
        <dbReference type="Proteomes" id="UP001153365"/>
    </source>
</evidence>
<evidence type="ECO:0000256" key="1">
    <source>
        <dbReference type="SAM" id="MobiDB-lite"/>
    </source>
</evidence>
<protein>
    <submittedName>
        <fullName evidence="2">Uncharacterized protein</fullName>
    </submittedName>
</protein>
<name>A0AAV0AHC4_PHAPC</name>